<organism evidence="1 2">
    <name type="scientific">Cocleimonas flava</name>
    <dbReference type="NCBI Taxonomy" id="634765"/>
    <lineage>
        <taxon>Bacteria</taxon>
        <taxon>Pseudomonadati</taxon>
        <taxon>Pseudomonadota</taxon>
        <taxon>Gammaproteobacteria</taxon>
        <taxon>Thiotrichales</taxon>
        <taxon>Thiotrichaceae</taxon>
        <taxon>Cocleimonas</taxon>
    </lineage>
</organism>
<comment type="caution">
    <text evidence="1">The sequence shown here is derived from an EMBL/GenBank/DDBJ whole genome shotgun (WGS) entry which is preliminary data.</text>
</comment>
<name>A0A4R1EYU0_9GAMM</name>
<keyword evidence="2" id="KW-1185">Reference proteome</keyword>
<dbReference type="EMBL" id="SMFQ01000004">
    <property type="protein sequence ID" value="TCJ85089.1"/>
    <property type="molecule type" value="Genomic_DNA"/>
</dbReference>
<proteinExistence type="predicted"/>
<accession>A0A4R1EYU0</accession>
<dbReference type="PROSITE" id="PS51257">
    <property type="entry name" value="PROKAR_LIPOPROTEIN"/>
    <property type="match status" value="1"/>
</dbReference>
<dbReference type="AlphaFoldDB" id="A0A4R1EYU0"/>
<gene>
    <name evidence="1" type="ORF">EV695_3054</name>
</gene>
<sequence>MIIKYLPLEKVIPTMIKVVTFLTISLSFLSACSHAPIKVSNKNPKPKTSSNANHFSIGMMRIAPNIYVDPKMSTHQREQLLSNIKQSKESIHTFFGGTESSPKIYACSTRKCFKKFGGVYANAKTINDDTVFLSNKGQNKTTITHELAHAEFNKRLGKSHWNKVPMWFDEGLAVLICKNPKYAKTVPTMPLNKLKTHDQWLDAVRDEKPVYNIARQAMENWYKGVGAKGLHDLIARLKKGEDVAFAKTVSSVQQYTKL</sequence>
<evidence type="ECO:0000313" key="2">
    <source>
        <dbReference type="Proteomes" id="UP000294887"/>
    </source>
</evidence>
<dbReference type="Proteomes" id="UP000294887">
    <property type="component" value="Unassembled WGS sequence"/>
</dbReference>
<reference evidence="1 2" key="1">
    <citation type="submission" date="2019-03" db="EMBL/GenBank/DDBJ databases">
        <title>Genomic Encyclopedia of Type Strains, Phase IV (KMG-IV): sequencing the most valuable type-strain genomes for metagenomic binning, comparative biology and taxonomic classification.</title>
        <authorList>
            <person name="Goeker M."/>
        </authorList>
    </citation>
    <scope>NUCLEOTIDE SEQUENCE [LARGE SCALE GENOMIC DNA]</scope>
    <source>
        <strain evidence="1 2">DSM 24830</strain>
    </source>
</reference>
<protein>
    <submittedName>
        <fullName evidence="1">Uncharacterized protein</fullName>
    </submittedName>
</protein>
<evidence type="ECO:0000313" key="1">
    <source>
        <dbReference type="EMBL" id="TCJ85089.1"/>
    </source>
</evidence>